<protein>
    <recommendedName>
        <fullName evidence="4">DNA-binding protein</fullName>
    </recommendedName>
</protein>
<feature type="signal peptide" evidence="1">
    <location>
        <begin position="1"/>
        <end position="23"/>
    </location>
</feature>
<evidence type="ECO:0000256" key="1">
    <source>
        <dbReference type="SAM" id="SignalP"/>
    </source>
</evidence>
<keyword evidence="1" id="KW-0732">Signal</keyword>
<dbReference type="Proteomes" id="UP000189177">
    <property type="component" value="Unassembled WGS sequence"/>
</dbReference>
<name>A0A1V2ZZT1_9GAMM</name>
<feature type="chain" id="PRO_5010731371" description="DNA-binding protein" evidence="1">
    <location>
        <begin position="24"/>
        <end position="123"/>
    </location>
</feature>
<gene>
    <name evidence="2" type="ORF">B1A74_04740</name>
</gene>
<comment type="caution">
    <text evidence="2">The sequence shown here is derived from an EMBL/GenBank/DDBJ whole genome shotgun (WGS) entry which is preliminary data.</text>
</comment>
<proteinExistence type="predicted"/>
<dbReference type="OrthoDB" id="1118190at2"/>
<sequence>MIRIRHMLLALPLAAGLLVTAVAANEIHSVEALNQAPEELEGETVRLEGIIAQVNEDIMGRNFLRLVDGTGEPGDFITLTSQQTADPGDRVRVEGVYVLERDFGAGYVYPVLIEQARLEDAED</sequence>
<evidence type="ECO:0000313" key="2">
    <source>
        <dbReference type="EMBL" id="OOC10591.1"/>
    </source>
</evidence>
<dbReference type="EMBL" id="MUZR01000013">
    <property type="protein sequence ID" value="OOC10591.1"/>
    <property type="molecule type" value="Genomic_DNA"/>
</dbReference>
<dbReference type="AlphaFoldDB" id="A0A1V2ZZT1"/>
<organism evidence="2 3">
    <name type="scientific">Thioalkalivibrio halophilus</name>
    <dbReference type="NCBI Taxonomy" id="252474"/>
    <lineage>
        <taxon>Bacteria</taxon>
        <taxon>Pseudomonadati</taxon>
        <taxon>Pseudomonadota</taxon>
        <taxon>Gammaproteobacteria</taxon>
        <taxon>Chromatiales</taxon>
        <taxon>Ectothiorhodospiraceae</taxon>
        <taxon>Thioalkalivibrio</taxon>
    </lineage>
</organism>
<dbReference type="RefSeq" id="WP_018945646.1">
    <property type="nucleotide sequence ID" value="NZ_MUZR01000013.1"/>
</dbReference>
<evidence type="ECO:0000313" key="3">
    <source>
        <dbReference type="Proteomes" id="UP000189177"/>
    </source>
</evidence>
<dbReference type="STRING" id="252474.B1A74_04740"/>
<keyword evidence="3" id="KW-1185">Reference proteome</keyword>
<accession>A0A1V2ZZT1</accession>
<evidence type="ECO:0008006" key="4">
    <source>
        <dbReference type="Google" id="ProtNLM"/>
    </source>
</evidence>
<reference evidence="2 3" key="1">
    <citation type="submission" date="2017-02" db="EMBL/GenBank/DDBJ databases">
        <title>Genomic diversity within the haloalkaliphilic genus Thioalkalivibrio.</title>
        <authorList>
            <person name="Ahn A.-C."/>
            <person name="Meier-Kolthoff J."/>
            <person name="Overmars L."/>
            <person name="Richter M."/>
            <person name="Woyke T."/>
            <person name="Sorokin D.Y."/>
            <person name="Muyzer G."/>
        </authorList>
    </citation>
    <scope>NUCLEOTIDE SEQUENCE [LARGE SCALE GENOMIC DNA]</scope>
    <source>
        <strain evidence="2 3">HL17</strain>
    </source>
</reference>